<keyword evidence="7" id="KW-1185">Reference proteome</keyword>
<dbReference type="EMBL" id="JBANRG010000002">
    <property type="protein sequence ID" value="KAK7470695.1"/>
    <property type="molecule type" value="Genomic_DNA"/>
</dbReference>
<dbReference type="InterPro" id="IPR018957">
    <property type="entry name" value="Znf_C3HC4_RING-type"/>
</dbReference>
<gene>
    <name evidence="6" type="ORF">VKT23_002117</name>
</gene>
<evidence type="ECO:0000256" key="4">
    <source>
        <dbReference type="SAM" id="MobiDB-lite"/>
    </source>
</evidence>
<dbReference type="SUPFAM" id="SSF57850">
    <property type="entry name" value="RING/U-box"/>
    <property type="match status" value="1"/>
</dbReference>
<dbReference type="Proteomes" id="UP001498398">
    <property type="component" value="Unassembled WGS sequence"/>
</dbReference>
<evidence type="ECO:0000256" key="3">
    <source>
        <dbReference type="ARBA" id="ARBA00022833"/>
    </source>
</evidence>
<evidence type="ECO:0000256" key="2">
    <source>
        <dbReference type="ARBA" id="ARBA00022771"/>
    </source>
</evidence>
<sequence>MDSPAHPVEELGVTRLSQAWQCGHIFCRRDISRWIHEGHDSCPTCRRNLIKPEDESAEASTAEPETEDAYDREDIRRIFQSIPGGLEGLDIPGFAFTDSPFSFFQRPPLYNPPRSEQDDDRSQFSGMYS</sequence>
<keyword evidence="2" id="KW-0863">Zinc-finger</keyword>
<reference evidence="6 7" key="1">
    <citation type="submission" date="2024-01" db="EMBL/GenBank/DDBJ databases">
        <title>A draft genome for the cacao thread blight pathogen Marasmiellus scandens.</title>
        <authorList>
            <person name="Baruah I.K."/>
            <person name="Leung J."/>
            <person name="Bukari Y."/>
            <person name="Amoako-Attah I."/>
            <person name="Meinhardt L.W."/>
            <person name="Bailey B.A."/>
            <person name="Cohen S.P."/>
        </authorList>
    </citation>
    <scope>NUCLEOTIDE SEQUENCE [LARGE SCALE GENOMIC DNA]</scope>
    <source>
        <strain evidence="6 7">GH-19</strain>
    </source>
</reference>
<evidence type="ECO:0000313" key="6">
    <source>
        <dbReference type="EMBL" id="KAK7470695.1"/>
    </source>
</evidence>
<feature type="region of interest" description="Disordered" evidence="4">
    <location>
        <begin position="106"/>
        <end position="129"/>
    </location>
</feature>
<accession>A0ABR1K3L2</accession>
<dbReference type="Pfam" id="PF00097">
    <property type="entry name" value="zf-C3HC4"/>
    <property type="match status" value="1"/>
</dbReference>
<dbReference type="InterPro" id="IPR013083">
    <property type="entry name" value="Znf_RING/FYVE/PHD"/>
</dbReference>
<feature type="region of interest" description="Disordered" evidence="4">
    <location>
        <begin position="53"/>
        <end position="72"/>
    </location>
</feature>
<organism evidence="6 7">
    <name type="scientific">Marasmiellus scandens</name>
    <dbReference type="NCBI Taxonomy" id="2682957"/>
    <lineage>
        <taxon>Eukaryota</taxon>
        <taxon>Fungi</taxon>
        <taxon>Dikarya</taxon>
        <taxon>Basidiomycota</taxon>
        <taxon>Agaricomycotina</taxon>
        <taxon>Agaricomycetes</taxon>
        <taxon>Agaricomycetidae</taxon>
        <taxon>Agaricales</taxon>
        <taxon>Marasmiineae</taxon>
        <taxon>Omphalotaceae</taxon>
        <taxon>Marasmiellus</taxon>
    </lineage>
</organism>
<proteinExistence type="predicted"/>
<evidence type="ECO:0000259" key="5">
    <source>
        <dbReference type="Pfam" id="PF00097"/>
    </source>
</evidence>
<dbReference type="Gene3D" id="3.30.40.10">
    <property type="entry name" value="Zinc/RING finger domain, C3HC4 (zinc finger)"/>
    <property type="match status" value="1"/>
</dbReference>
<name>A0ABR1K3L2_9AGAR</name>
<keyword evidence="3" id="KW-0862">Zinc</keyword>
<comment type="caution">
    <text evidence="6">The sequence shown here is derived from an EMBL/GenBank/DDBJ whole genome shotgun (WGS) entry which is preliminary data.</text>
</comment>
<evidence type="ECO:0000313" key="7">
    <source>
        <dbReference type="Proteomes" id="UP001498398"/>
    </source>
</evidence>
<feature type="domain" description="Zinc finger C3HC4 RING-type" evidence="5">
    <location>
        <begin position="19"/>
        <end position="45"/>
    </location>
</feature>
<protein>
    <recommendedName>
        <fullName evidence="5">Zinc finger C3HC4 RING-type domain-containing protein</fullName>
    </recommendedName>
</protein>
<keyword evidence="1" id="KW-0479">Metal-binding</keyword>
<evidence type="ECO:0000256" key="1">
    <source>
        <dbReference type="ARBA" id="ARBA00022723"/>
    </source>
</evidence>